<proteinExistence type="predicted"/>
<dbReference type="EMBL" id="NRRE01000008">
    <property type="protein sequence ID" value="MBK1695946.1"/>
    <property type="molecule type" value="Genomic_DNA"/>
</dbReference>
<gene>
    <name evidence="1" type="ORF">CKO21_01620</name>
</gene>
<reference evidence="1" key="2">
    <citation type="journal article" date="2020" name="Microorganisms">
        <title>Osmotic Adaptation and Compatible Solute Biosynthesis of Phototrophic Bacteria as Revealed from Genome Analyses.</title>
        <authorList>
            <person name="Imhoff J.F."/>
            <person name="Rahn T."/>
            <person name="Kunzel S."/>
            <person name="Keller A."/>
            <person name="Neulinger S.C."/>
        </authorList>
    </citation>
    <scope>NUCLEOTIDE SEQUENCE</scope>
    <source>
        <strain evidence="1">DSM 9154</strain>
    </source>
</reference>
<dbReference type="InterPro" id="IPR010995">
    <property type="entry name" value="DNA_repair_Rad51/TF_NusA_a-hlx"/>
</dbReference>
<evidence type="ECO:0000313" key="2">
    <source>
        <dbReference type="Proteomes" id="UP000778970"/>
    </source>
</evidence>
<dbReference type="AlphaFoldDB" id="A0A934QF91"/>
<dbReference type="RefSeq" id="WP_027287638.1">
    <property type="nucleotide sequence ID" value="NZ_NRRE01000008.1"/>
</dbReference>
<dbReference type="Gene3D" id="1.10.150.20">
    <property type="entry name" value="5' to 3' exonuclease, C-terminal subdomain"/>
    <property type="match status" value="1"/>
</dbReference>
<protein>
    <submittedName>
        <fullName evidence="1">Helix-hairpin-helix domain-containing protein</fullName>
    </submittedName>
</protein>
<accession>A0A934QF91</accession>
<organism evidence="1 2">
    <name type="scientific">Rhodovibrio salinarum</name>
    <dbReference type="NCBI Taxonomy" id="1087"/>
    <lineage>
        <taxon>Bacteria</taxon>
        <taxon>Pseudomonadati</taxon>
        <taxon>Pseudomonadota</taxon>
        <taxon>Alphaproteobacteria</taxon>
        <taxon>Rhodospirillales</taxon>
        <taxon>Rhodovibrionaceae</taxon>
        <taxon>Rhodovibrio</taxon>
    </lineage>
</organism>
<dbReference type="Proteomes" id="UP000778970">
    <property type="component" value="Unassembled WGS sequence"/>
</dbReference>
<sequence>MLTKIVEGLDSVFRAWRYHLAVPTSRDELRKLIRTGPEPVNSDVVNSGSKGHNGPPKGLDGFDPFTLLSSYWEVEYDKQPQKPYHALVDLLDIPEIDKKAAWSLYEHGIISVDDVRRADMNALARLSNVGEQTVAFLKTL</sequence>
<keyword evidence="2" id="KW-1185">Reference proteome</keyword>
<name>A0A934QF91_9PROT</name>
<comment type="caution">
    <text evidence="1">The sequence shown here is derived from an EMBL/GenBank/DDBJ whole genome shotgun (WGS) entry which is preliminary data.</text>
</comment>
<dbReference type="SUPFAM" id="SSF47794">
    <property type="entry name" value="Rad51 N-terminal domain-like"/>
    <property type="match status" value="1"/>
</dbReference>
<evidence type="ECO:0000313" key="1">
    <source>
        <dbReference type="EMBL" id="MBK1695946.1"/>
    </source>
</evidence>
<dbReference type="Pfam" id="PF14520">
    <property type="entry name" value="HHH_5"/>
    <property type="match status" value="1"/>
</dbReference>
<reference evidence="1" key="1">
    <citation type="submission" date="2017-08" db="EMBL/GenBank/DDBJ databases">
        <authorList>
            <person name="Imhoff J.F."/>
            <person name="Rahn T."/>
            <person name="Kuenzel S."/>
            <person name="Neulinger S.C."/>
        </authorList>
    </citation>
    <scope>NUCLEOTIDE SEQUENCE</scope>
    <source>
        <strain evidence="1">DSM 9154</strain>
    </source>
</reference>
<dbReference type="GO" id="GO:0000166">
    <property type="term" value="F:nucleotide binding"/>
    <property type="evidence" value="ECO:0007669"/>
    <property type="project" value="InterPro"/>
</dbReference>